<dbReference type="EC" id="3.1.3.71" evidence="3"/>
<comment type="cofactor">
    <cofactor evidence="1">
        <name>Mg(2+)</name>
        <dbReference type="ChEBI" id="CHEBI:18420"/>
    </cofactor>
</comment>
<dbReference type="GO" id="GO:0000287">
    <property type="term" value="F:magnesium ion binding"/>
    <property type="evidence" value="ECO:0007669"/>
    <property type="project" value="InterPro"/>
</dbReference>
<evidence type="ECO:0000256" key="4">
    <source>
        <dbReference type="ARBA" id="ARBA00021948"/>
    </source>
</evidence>
<evidence type="ECO:0000256" key="1">
    <source>
        <dbReference type="ARBA" id="ARBA00001946"/>
    </source>
</evidence>
<dbReference type="PANTHER" id="PTHR37311">
    <property type="entry name" value="2-PHOSPHOSULFOLACTATE PHOSPHATASE-RELATED"/>
    <property type="match status" value="1"/>
</dbReference>
<dbReference type="Gene3D" id="3.90.1560.10">
    <property type="entry name" value="ComB-like"/>
    <property type="match status" value="1"/>
</dbReference>
<dbReference type="PANTHER" id="PTHR37311:SF1">
    <property type="entry name" value="2-PHOSPHOSULFOLACTATE PHOSPHATASE-RELATED"/>
    <property type="match status" value="1"/>
</dbReference>
<proteinExistence type="inferred from homology"/>
<dbReference type="GO" id="GO:0050545">
    <property type="term" value="F:sulfopyruvate decarboxylase activity"/>
    <property type="evidence" value="ECO:0007669"/>
    <property type="project" value="TreeGrafter"/>
</dbReference>
<dbReference type="AlphaFoldDB" id="A0A8J3HWR5"/>
<accession>A0A8J3HWR5</accession>
<keyword evidence="9" id="KW-1185">Reference proteome</keyword>
<evidence type="ECO:0000256" key="7">
    <source>
        <dbReference type="ARBA" id="ARBA00033711"/>
    </source>
</evidence>
<gene>
    <name evidence="8" type="ORF">KSX_36750</name>
</gene>
<keyword evidence="5" id="KW-0378">Hydrolase</keyword>
<reference evidence="8" key="1">
    <citation type="submission" date="2020-10" db="EMBL/GenBank/DDBJ databases">
        <title>Taxonomic study of unclassified bacteria belonging to the class Ktedonobacteria.</title>
        <authorList>
            <person name="Yabe S."/>
            <person name="Wang C.M."/>
            <person name="Zheng Y."/>
            <person name="Sakai Y."/>
            <person name="Cavaletti L."/>
            <person name="Monciardini P."/>
            <person name="Donadio S."/>
        </authorList>
    </citation>
    <scope>NUCLEOTIDE SEQUENCE</scope>
    <source>
        <strain evidence="8">SOSP1-1</strain>
    </source>
</reference>
<evidence type="ECO:0000256" key="5">
    <source>
        <dbReference type="ARBA" id="ARBA00022801"/>
    </source>
</evidence>
<sequence>MFFSQEAYRCRLEWGRRGVAEAAARGDIVVIVDVLSFSSATITAIAHGGSILPCPLEADVEALARRVDGVVAVRRREVPARGRFSLSPMTFFALEAGTRVVLASPNGATCSHYGQVVSHLLVGALLNASAVSHVVTSLLEEDERCSVSVIACGERWLDPSEDGALRFAIEDYLGAGAILTSLAEHSNLTLSPEAQVCAGAFLQARPRLGELLTNSYSGQELTQTGFGEDVSHACKLDLYTSVPIMRAGLLEEFVRV</sequence>
<keyword evidence="6" id="KW-0460">Magnesium</keyword>
<dbReference type="Pfam" id="PF04029">
    <property type="entry name" value="2-ph_phosp"/>
    <property type="match status" value="1"/>
</dbReference>
<comment type="catalytic activity">
    <reaction evidence="7">
        <text>(2R)-O-phospho-3-sulfolactate + H2O = (2R)-3-sulfolactate + phosphate</text>
        <dbReference type="Rhea" id="RHEA:23416"/>
        <dbReference type="ChEBI" id="CHEBI:15377"/>
        <dbReference type="ChEBI" id="CHEBI:15597"/>
        <dbReference type="ChEBI" id="CHEBI:43474"/>
        <dbReference type="ChEBI" id="CHEBI:58738"/>
        <dbReference type="EC" id="3.1.3.71"/>
    </reaction>
</comment>
<evidence type="ECO:0000256" key="3">
    <source>
        <dbReference type="ARBA" id="ARBA00012953"/>
    </source>
</evidence>
<name>A0A8J3HWR5_9CHLR</name>
<evidence type="ECO:0000313" key="8">
    <source>
        <dbReference type="EMBL" id="GHO45512.1"/>
    </source>
</evidence>
<dbReference type="InterPro" id="IPR036702">
    <property type="entry name" value="ComB-like_sf"/>
</dbReference>
<dbReference type="RefSeq" id="WP_220194840.1">
    <property type="nucleotide sequence ID" value="NZ_BNJF01000001.1"/>
</dbReference>
<comment type="caution">
    <text evidence="8">The sequence shown here is derived from an EMBL/GenBank/DDBJ whole genome shotgun (WGS) entry which is preliminary data.</text>
</comment>
<dbReference type="SUPFAM" id="SSF142823">
    <property type="entry name" value="ComB-like"/>
    <property type="match status" value="1"/>
</dbReference>
<evidence type="ECO:0000256" key="6">
    <source>
        <dbReference type="ARBA" id="ARBA00022842"/>
    </source>
</evidence>
<dbReference type="GO" id="GO:0050532">
    <property type="term" value="F:2-phosphosulfolactate phosphatase activity"/>
    <property type="evidence" value="ECO:0007669"/>
    <property type="project" value="UniProtKB-EC"/>
</dbReference>
<dbReference type="InterPro" id="IPR005238">
    <property type="entry name" value="ComB-like"/>
</dbReference>
<dbReference type="Proteomes" id="UP000612362">
    <property type="component" value="Unassembled WGS sequence"/>
</dbReference>
<comment type="similarity">
    <text evidence="2">Belongs to the ComB family.</text>
</comment>
<dbReference type="EMBL" id="BNJF01000001">
    <property type="protein sequence ID" value="GHO45512.1"/>
    <property type="molecule type" value="Genomic_DNA"/>
</dbReference>
<evidence type="ECO:0000313" key="9">
    <source>
        <dbReference type="Proteomes" id="UP000612362"/>
    </source>
</evidence>
<evidence type="ECO:0000256" key="2">
    <source>
        <dbReference type="ARBA" id="ARBA00009997"/>
    </source>
</evidence>
<organism evidence="8 9">
    <name type="scientific">Ktedonospora formicarum</name>
    <dbReference type="NCBI Taxonomy" id="2778364"/>
    <lineage>
        <taxon>Bacteria</taxon>
        <taxon>Bacillati</taxon>
        <taxon>Chloroflexota</taxon>
        <taxon>Ktedonobacteria</taxon>
        <taxon>Ktedonobacterales</taxon>
        <taxon>Ktedonobacteraceae</taxon>
        <taxon>Ktedonospora</taxon>
    </lineage>
</organism>
<protein>
    <recommendedName>
        <fullName evidence="4">Probable 2-phosphosulfolactate phosphatase</fullName>
        <ecNumber evidence="3">3.1.3.71</ecNumber>
    </recommendedName>
</protein>